<organism evidence="3 4">
    <name type="scientific">Acinetobacter sedimenti</name>
    <dbReference type="NCBI Taxonomy" id="2919922"/>
    <lineage>
        <taxon>Bacteria</taxon>
        <taxon>Pseudomonadati</taxon>
        <taxon>Pseudomonadota</taxon>
        <taxon>Gammaproteobacteria</taxon>
        <taxon>Moraxellales</taxon>
        <taxon>Moraxellaceae</taxon>
        <taxon>Acinetobacter</taxon>
    </lineage>
</organism>
<dbReference type="Gene3D" id="3.30.70.1440">
    <property type="entry name" value="Multidrug efflux transporter AcrB pore domain"/>
    <property type="match status" value="1"/>
</dbReference>
<feature type="transmembrane region" description="Helical" evidence="2">
    <location>
        <begin position="12"/>
        <end position="29"/>
    </location>
</feature>
<name>A0A9X1WX09_9GAMM</name>
<proteinExistence type="predicted"/>
<dbReference type="RefSeq" id="WP_241571191.1">
    <property type="nucleotide sequence ID" value="NZ_JAKUML010000008.1"/>
</dbReference>
<feature type="transmembrane region" description="Helical" evidence="2">
    <location>
        <begin position="359"/>
        <end position="379"/>
    </location>
</feature>
<feature type="transmembrane region" description="Helical" evidence="2">
    <location>
        <begin position="333"/>
        <end position="352"/>
    </location>
</feature>
<evidence type="ECO:0000313" key="4">
    <source>
        <dbReference type="Proteomes" id="UP001139701"/>
    </source>
</evidence>
<dbReference type="Gene3D" id="3.30.70.1320">
    <property type="entry name" value="Multidrug efflux transporter AcrB pore domain like"/>
    <property type="match status" value="1"/>
</dbReference>
<feature type="transmembrane region" description="Helical" evidence="2">
    <location>
        <begin position="912"/>
        <end position="931"/>
    </location>
</feature>
<gene>
    <name evidence="3" type="ORF">MKI79_06260</name>
</gene>
<feature type="transmembrane region" description="Helical" evidence="2">
    <location>
        <begin position="937"/>
        <end position="961"/>
    </location>
</feature>
<dbReference type="AlphaFoldDB" id="A0A9X1WX09"/>
<dbReference type="GO" id="GO:0005886">
    <property type="term" value="C:plasma membrane"/>
    <property type="evidence" value="ECO:0007669"/>
    <property type="project" value="TreeGrafter"/>
</dbReference>
<feature type="transmembrane region" description="Helical" evidence="2">
    <location>
        <begin position="533"/>
        <end position="553"/>
    </location>
</feature>
<dbReference type="SUPFAM" id="SSF82693">
    <property type="entry name" value="Multidrug efflux transporter AcrB pore domain, PN1, PN2, PC1 and PC2 subdomains"/>
    <property type="match status" value="3"/>
</dbReference>
<keyword evidence="2" id="KW-0812">Transmembrane</keyword>
<dbReference type="EMBL" id="JAKUML010000008">
    <property type="protein sequence ID" value="MCJ8146505.1"/>
    <property type="molecule type" value="Genomic_DNA"/>
</dbReference>
<dbReference type="PANTHER" id="PTHR32063">
    <property type="match status" value="1"/>
</dbReference>
<protein>
    <submittedName>
        <fullName evidence="3">Efflux RND transporter permease subunit</fullName>
    </submittedName>
</protein>
<evidence type="ECO:0000256" key="2">
    <source>
        <dbReference type="SAM" id="Phobius"/>
    </source>
</evidence>
<keyword evidence="2" id="KW-0472">Membrane</keyword>
<dbReference type="Gene3D" id="1.20.1640.10">
    <property type="entry name" value="Multidrug efflux transporter AcrB transmembrane domain"/>
    <property type="match status" value="2"/>
</dbReference>
<comment type="caution">
    <text evidence="3">The sequence shown here is derived from an EMBL/GenBank/DDBJ whole genome shotgun (WGS) entry which is preliminary data.</text>
</comment>
<reference evidence="3" key="1">
    <citation type="submission" date="2022-02" db="EMBL/GenBank/DDBJ databases">
        <title>Acinetobacter A3.8 sp. nov., isolated from Sediment (Zhairuo Island).</title>
        <authorList>
            <person name="Zheng K."/>
        </authorList>
    </citation>
    <scope>NUCLEOTIDE SEQUENCE</scope>
    <source>
        <strain evidence="3">A3.8</strain>
    </source>
</reference>
<dbReference type="SUPFAM" id="SSF82714">
    <property type="entry name" value="Multidrug efflux transporter AcrB TolC docking domain, DN and DC subdomains"/>
    <property type="match status" value="2"/>
</dbReference>
<accession>A0A9X1WX09</accession>
<feature type="compositionally biased region" description="Polar residues" evidence="1">
    <location>
        <begin position="777"/>
        <end position="786"/>
    </location>
</feature>
<feature type="transmembrane region" description="Helical" evidence="2">
    <location>
        <begin position="882"/>
        <end position="900"/>
    </location>
</feature>
<feature type="transmembrane region" description="Helical" evidence="2">
    <location>
        <begin position="458"/>
        <end position="480"/>
    </location>
</feature>
<dbReference type="SUPFAM" id="SSF82866">
    <property type="entry name" value="Multidrug efflux transporter AcrB transmembrane domain"/>
    <property type="match status" value="2"/>
</dbReference>
<evidence type="ECO:0000256" key="1">
    <source>
        <dbReference type="SAM" id="MobiDB-lite"/>
    </source>
</evidence>
<keyword evidence="2" id="KW-1133">Transmembrane helix</keyword>
<dbReference type="Pfam" id="PF00873">
    <property type="entry name" value="ACR_tran"/>
    <property type="match status" value="1"/>
</dbReference>
<dbReference type="Gene3D" id="3.30.70.1430">
    <property type="entry name" value="Multidrug efflux transporter AcrB pore domain"/>
    <property type="match status" value="2"/>
</dbReference>
<feature type="transmembrane region" description="Helical" evidence="2">
    <location>
        <begin position="1014"/>
        <end position="1040"/>
    </location>
</feature>
<feature type="transmembrane region" description="Helical" evidence="2">
    <location>
        <begin position="430"/>
        <end position="452"/>
    </location>
</feature>
<sequence length="1056" mass="115522">MWFTRISIKYPVFTIMMMLCFLVLGLASWQRMHVEEFPDVDFPFVVVHTTYAGASPEIVESEITEKLEDQINTISGLKSVISISNEGISTVVAEFNLDVDSSVAAQEVRDKIAPVSSQFRDEIDDPIINRYDPSAGAVMSVVFESKQMNMRELSSYVDQQLIPQLRTVSGVGRVNLQGETERQIRIEVDPLRLQSYGIGINQVMQSLQSENVQIPAGTLKQGNKELVVEIQAKVRQPEDFNNLIVSNLGGVPIRLGQVAKVEDRTAEQESSAYLNGETALSVDILRNSDANVISTIDNLYKRLDNIKTQLPSGMSLTVVTDTSKGIRNSIKDVARTIVEGAVLAVLIVLLFLGSFRSTIITGLTLPIALFGTLTVVWAMGFSINMMTLLALSLSIGLLIDDAIVVRENIVRHADMGKDHITAAIEGTQEIGLAVLATTLTIVAVFLPVAFMGGIIGRFFYQFGVTVSAAVLISMFVSFTLDPMLSAHWEEKKDQLENKKPSVITRFFQWTSNQLDRLNDVYAKVLKWALRFRFVTMMIAVGSLIGAFALAGLIGTEFVPIPDKGEAVVKFETPVDSSLQYTNVKLLQVEKILREFPEVRNTYGVVNAVNDQGKNHASIKVSLTPRQERDKSLIELTNDFRDRISHVAGIKITSVSSADESVSGGQKPILISIKGPDLKELQKISDRFMTEISKIEGLVDLESSLGEPKPTLSIEINRQIASDLGLSVNQIATALRPLIAGDNVTTWEDEDGENYDVNIRLSEQDRSRPSDLQQLYFSGNASSSQNGATQNTLANSTQNSTLSNNSASSLIPFSAVATMDETLGASQINRRDLTREILVEANTAGRPAGDIGRDIENLQKTFDLPAGYSFSTQGANADMAESAGYAMTAITLSIVFIYIVLGSQFNSFIHPAAIMMALPLSLIGVFLALFLFNSTLNIFSIIGIIMLMGLVTKNAILLIDFIKKAMDHGMSRHEAILEAGQTRLRPILMTTCAMVMGMVPLALGLGEGGEQSAPMAHAVIGGLITSALLTLIVVPVFFTYLEDLKNFSSRVFRKIIS</sequence>
<feature type="transmembrane region" description="Helical" evidence="2">
    <location>
        <begin position="385"/>
        <end position="409"/>
    </location>
</feature>
<dbReference type="InterPro" id="IPR027463">
    <property type="entry name" value="AcrB_DN_DC_subdom"/>
</dbReference>
<dbReference type="Gene3D" id="3.30.2090.10">
    <property type="entry name" value="Multidrug efflux transporter AcrB TolC docking domain, DN and DC subdomains"/>
    <property type="match status" value="2"/>
</dbReference>
<feature type="transmembrane region" description="Helical" evidence="2">
    <location>
        <begin position="982"/>
        <end position="1002"/>
    </location>
</feature>
<feature type="compositionally biased region" description="Low complexity" evidence="1">
    <location>
        <begin position="787"/>
        <end position="803"/>
    </location>
</feature>
<feature type="region of interest" description="Disordered" evidence="1">
    <location>
        <begin position="777"/>
        <end position="803"/>
    </location>
</feature>
<dbReference type="PRINTS" id="PR00702">
    <property type="entry name" value="ACRIFLAVINRP"/>
</dbReference>
<dbReference type="PANTHER" id="PTHR32063:SF0">
    <property type="entry name" value="SWARMING MOTILITY PROTEIN SWRC"/>
    <property type="match status" value="1"/>
</dbReference>
<keyword evidence="4" id="KW-1185">Reference proteome</keyword>
<dbReference type="Proteomes" id="UP001139701">
    <property type="component" value="Unassembled WGS sequence"/>
</dbReference>
<evidence type="ECO:0000313" key="3">
    <source>
        <dbReference type="EMBL" id="MCJ8146505.1"/>
    </source>
</evidence>
<dbReference type="GO" id="GO:0042910">
    <property type="term" value="F:xenobiotic transmembrane transporter activity"/>
    <property type="evidence" value="ECO:0007669"/>
    <property type="project" value="TreeGrafter"/>
</dbReference>
<dbReference type="InterPro" id="IPR001036">
    <property type="entry name" value="Acrflvin-R"/>
</dbReference>